<name>A0A6N6K3H6_9ENTR</name>
<dbReference type="EMBL" id="QRDC01000008">
    <property type="protein sequence ID" value="KAA1277961.1"/>
    <property type="molecule type" value="Genomic_DNA"/>
</dbReference>
<organism evidence="1 2">
    <name type="scientific">Citrobacter pasteurii</name>
    <dbReference type="NCBI Taxonomy" id="1563222"/>
    <lineage>
        <taxon>Bacteria</taxon>
        <taxon>Pseudomonadati</taxon>
        <taxon>Pseudomonadota</taxon>
        <taxon>Gammaproteobacteria</taxon>
        <taxon>Enterobacterales</taxon>
        <taxon>Enterobacteriaceae</taxon>
        <taxon>Citrobacter</taxon>
    </lineage>
</organism>
<reference evidence="1 2" key="1">
    <citation type="submission" date="2018-08" db="EMBL/GenBank/DDBJ databases">
        <title>Complete genomic analysis of a Citrobacter pasteurii isolated from cockles (Cerastoderma edule) containing a new chromosomic qnrB allele.</title>
        <authorList>
            <person name="Rodrigues A."/>
            <person name="Baptista T."/>
            <person name="Quesada A."/>
            <person name="Campos M.J."/>
        </authorList>
    </citation>
    <scope>NUCLEOTIDE SEQUENCE [LARGE SCALE GENOMIC DNA]</scope>
    <source>
        <strain evidence="1 2">BA18</strain>
    </source>
</reference>
<gene>
    <name evidence="1" type="ORF">DXF85_11510</name>
</gene>
<evidence type="ECO:0000313" key="1">
    <source>
        <dbReference type="EMBL" id="KAA1277961.1"/>
    </source>
</evidence>
<sequence>MNNTGYLGRKLDDSLPDFVTFVVSRFWKWGKRGGNQRITVVLRGEITIKKPAEAGFFANCRLPEQSTINVWRTEDDDVLYADRLSYVQPDEHHG</sequence>
<accession>A0A6N6K3H6</accession>
<evidence type="ECO:0000313" key="2">
    <source>
        <dbReference type="Proteomes" id="UP000468420"/>
    </source>
</evidence>
<dbReference type="Proteomes" id="UP000468420">
    <property type="component" value="Unassembled WGS sequence"/>
</dbReference>
<protein>
    <submittedName>
        <fullName evidence="1">Uncharacterized protein</fullName>
    </submittedName>
</protein>
<proteinExistence type="predicted"/>
<dbReference type="AlphaFoldDB" id="A0A6N6K3H6"/>
<comment type="caution">
    <text evidence="1">The sequence shown here is derived from an EMBL/GenBank/DDBJ whole genome shotgun (WGS) entry which is preliminary data.</text>
</comment>